<proteinExistence type="predicted"/>
<keyword evidence="2" id="KW-1185">Reference proteome</keyword>
<evidence type="ECO:0000313" key="2">
    <source>
        <dbReference type="Proteomes" id="UP000683575"/>
    </source>
</evidence>
<dbReference type="Pfam" id="PF03702">
    <property type="entry name" value="AnmK"/>
    <property type="match status" value="1"/>
</dbReference>
<name>A0A975T2N0_9ACTN</name>
<reference evidence="1" key="1">
    <citation type="submission" date="2021-06" db="EMBL/GenBank/DDBJ databases">
        <title>Complete genome sequence of Nocardioides sp. G188.</title>
        <authorList>
            <person name="Im W.-T."/>
        </authorList>
    </citation>
    <scope>NUCLEOTIDE SEQUENCE</scope>
    <source>
        <strain evidence="1">G188</strain>
    </source>
</reference>
<dbReference type="NCBIfam" id="NF007146">
    <property type="entry name" value="PRK09585.2-6"/>
    <property type="match status" value="1"/>
</dbReference>
<dbReference type="Proteomes" id="UP000683575">
    <property type="component" value="Chromosome"/>
</dbReference>
<evidence type="ECO:0000313" key="1">
    <source>
        <dbReference type="EMBL" id="QWZ10469.1"/>
    </source>
</evidence>
<organism evidence="1 2">
    <name type="scientific">Nocardioides panacis</name>
    <dbReference type="NCBI Taxonomy" id="2849501"/>
    <lineage>
        <taxon>Bacteria</taxon>
        <taxon>Bacillati</taxon>
        <taxon>Actinomycetota</taxon>
        <taxon>Actinomycetes</taxon>
        <taxon>Propionibacteriales</taxon>
        <taxon>Nocardioidaceae</taxon>
        <taxon>Nocardioides</taxon>
    </lineage>
</organism>
<dbReference type="PANTHER" id="PTHR30605:SF0">
    <property type="entry name" value="ANHYDRO-N-ACETYLMURAMIC ACID KINASE"/>
    <property type="match status" value="1"/>
</dbReference>
<dbReference type="RefSeq" id="WP_216942452.1">
    <property type="nucleotide sequence ID" value="NZ_CP077062.1"/>
</dbReference>
<dbReference type="AlphaFoldDB" id="A0A975T2N0"/>
<accession>A0A975T2N0</accession>
<dbReference type="GO" id="GO:0016773">
    <property type="term" value="F:phosphotransferase activity, alcohol group as acceptor"/>
    <property type="evidence" value="ECO:0007669"/>
    <property type="project" value="InterPro"/>
</dbReference>
<dbReference type="KEGG" id="nps:KRR39_06610"/>
<keyword evidence="1" id="KW-0418">Kinase</keyword>
<dbReference type="GO" id="GO:0009254">
    <property type="term" value="P:peptidoglycan turnover"/>
    <property type="evidence" value="ECO:0007669"/>
    <property type="project" value="InterPro"/>
</dbReference>
<sequence length="389" mass="39566">MIVVSVASGTSADGLDVGLVDLRLAAGGDLEVTVLDTRTEPWPDGLAARLLALLPPATTTAEEVCLLDSLVGQAVGEAAARAVRRAPEGPTLVVSPGQTVHHAVRDGHCLGTLQLGQPAWVAEATGLPVVSDLRSRDVAAGGHGAPLAGILDGLWLGGPGGPRAALNLGGIANVSVVAEDGGTRAWDTGPANCLLDLAAARATGGRLGYDRDGALAAGGTVHPALLARLREHPYLRSTTPASTGREVFSAGYLDAALAASPSLPWEDVLATLVELTAVSVAEAVLPHAPTEVVASGGGTANPVLMGALAGRLGAVPLLTSDDRGLPSDGKESVLWALLGFLTWHGVPVATGERRPRVLGRLSPGDEPLRLPAPVPAPRRLRVTTKELVR</sequence>
<dbReference type="EC" id="2.7.1.170" evidence="1"/>
<gene>
    <name evidence="1" type="ORF">KRR39_06610</name>
</gene>
<dbReference type="EMBL" id="CP077062">
    <property type="protein sequence ID" value="QWZ10469.1"/>
    <property type="molecule type" value="Genomic_DNA"/>
</dbReference>
<dbReference type="InterPro" id="IPR005338">
    <property type="entry name" value="Anhydro_N_Ac-Mur_kinase"/>
</dbReference>
<dbReference type="GO" id="GO:0006040">
    <property type="term" value="P:amino sugar metabolic process"/>
    <property type="evidence" value="ECO:0007669"/>
    <property type="project" value="InterPro"/>
</dbReference>
<dbReference type="GO" id="GO:0016301">
    <property type="term" value="F:kinase activity"/>
    <property type="evidence" value="ECO:0007669"/>
    <property type="project" value="UniProtKB-KW"/>
</dbReference>
<dbReference type="GO" id="GO:0005524">
    <property type="term" value="F:ATP binding"/>
    <property type="evidence" value="ECO:0007669"/>
    <property type="project" value="InterPro"/>
</dbReference>
<keyword evidence="1" id="KW-0808">Transferase</keyword>
<protein>
    <submittedName>
        <fullName evidence="1">Anhydro-N-acetylmuramic acid kinase</fullName>
        <ecNumber evidence="1">2.7.1.170</ecNumber>
    </submittedName>
</protein>
<dbReference type="PANTHER" id="PTHR30605">
    <property type="entry name" value="ANHYDRO-N-ACETYLMURAMIC ACID KINASE"/>
    <property type="match status" value="1"/>
</dbReference>